<keyword evidence="2" id="KW-1185">Reference proteome</keyword>
<dbReference type="AlphaFoldDB" id="A0A543CN92"/>
<proteinExistence type="predicted"/>
<reference evidence="1 2" key="1">
    <citation type="submission" date="2019-06" db="EMBL/GenBank/DDBJ databases">
        <title>Sequencing the genomes of 1000 actinobacteria strains.</title>
        <authorList>
            <person name="Klenk H.-P."/>
        </authorList>
    </citation>
    <scope>NUCLEOTIDE SEQUENCE [LARGE SCALE GENOMIC DNA]</scope>
    <source>
        <strain evidence="1 2">DSM 102200</strain>
    </source>
</reference>
<name>A0A543CN92_9ACTN</name>
<dbReference type="InterPro" id="IPR054206">
    <property type="entry name" value="DUF6912"/>
</dbReference>
<dbReference type="Pfam" id="PF21853">
    <property type="entry name" value="DUF6912"/>
    <property type="match status" value="1"/>
</dbReference>
<organism evidence="1 2">
    <name type="scientific">Actinoallomurus bryophytorum</name>
    <dbReference type="NCBI Taxonomy" id="1490222"/>
    <lineage>
        <taxon>Bacteria</taxon>
        <taxon>Bacillati</taxon>
        <taxon>Actinomycetota</taxon>
        <taxon>Actinomycetes</taxon>
        <taxon>Streptosporangiales</taxon>
        <taxon>Thermomonosporaceae</taxon>
        <taxon>Actinoallomurus</taxon>
    </lineage>
</organism>
<dbReference type="EMBL" id="VFOZ01000001">
    <property type="protein sequence ID" value="TQL98417.1"/>
    <property type="molecule type" value="Genomic_DNA"/>
</dbReference>
<accession>A0A543CN92</accession>
<comment type="caution">
    <text evidence="1">The sequence shown here is derived from an EMBL/GenBank/DDBJ whole genome shotgun (WGS) entry which is preliminary data.</text>
</comment>
<gene>
    <name evidence="1" type="ORF">FB559_4040</name>
</gene>
<sequence length="171" mass="18476">MNDMRVYLPSTLSGLAEILRDRKLGPVPLTGYAVTPALREWYASADLEELEYAAMADAAKDSLRLLAADPEAASRRVVIVAEVPDDAIAHGAGDLVDAEDRALVRIIRPISFDRIVSGHVDDAEAETDVRAARTAVTAADTGDEDARFTVDGAAGHELMWYATQELPHLFS</sequence>
<evidence type="ECO:0000313" key="2">
    <source>
        <dbReference type="Proteomes" id="UP000316096"/>
    </source>
</evidence>
<protein>
    <submittedName>
        <fullName evidence="1">Uncharacterized protein</fullName>
    </submittedName>
</protein>
<dbReference type="Proteomes" id="UP000316096">
    <property type="component" value="Unassembled WGS sequence"/>
</dbReference>
<evidence type="ECO:0000313" key="1">
    <source>
        <dbReference type="EMBL" id="TQL98417.1"/>
    </source>
</evidence>